<feature type="compositionally biased region" description="Low complexity" evidence="1">
    <location>
        <begin position="293"/>
        <end position="302"/>
    </location>
</feature>
<protein>
    <submittedName>
        <fullName evidence="2">Uncharacterized protein</fullName>
    </submittedName>
</protein>
<dbReference type="OrthoDB" id="10252354at2759"/>
<gene>
    <name evidence="2" type="ORF">PHAECO_LOCUS84</name>
</gene>
<reference evidence="2" key="1">
    <citation type="submission" date="2022-01" db="EMBL/GenBank/DDBJ databases">
        <authorList>
            <person name="King R."/>
        </authorList>
    </citation>
    <scope>NUCLEOTIDE SEQUENCE</scope>
</reference>
<dbReference type="AlphaFoldDB" id="A0A9N9X032"/>
<accession>A0A9N9X032</accession>
<evidence type="ECO:0000313" key="2">
    <source>
        <dbReference type="EMBL" id="CAG9813325.1"/>
    </source>
</evidence>
<evidence type="ECO:0000256" key="1">
    <source>
        <dbReference type="SAM" id="MobiDB-lite"/>
    </source>
</evidence>
<evidence type="ECO:0000313" key="3">
    <source>
        <dbReference type="Proteomes" id="UP001153737"/>
    </source>
</evidence>
<reference evidence="2" key="2">
    <citation type="submission" date="2022-10" db="EMBL/GenBank/DDBJ databases">
        <authorList>
            <consortium name="ENA_rothamsted_submissions"/>
            <consortium name="culmorum"/>
            <person name="King R."/>
        </authorList>
    </citation>
    <scope>NUCLEOTIDE SEQUENCE</scope>
</reference>
<name>A0A9N9X032_PHACE</name>
<organism evidence="2 3">
    <name type="scientific">Phaedon cochleariae</name>
    <name type="common">Mustard beetle</name>
    <dbReference type="NCBI Taxonomy" id="80249"/>
    <lineage>
        <taxon>Eukaryota</taxon>
        <taxon>Metazoa</taxon>
        <taxon>Ecdysozoa</taxon>
        <taxon>Arthropoda</taxon>
        <taxon>Hexapoda</taxon>
        <taxon>Insecta</taxon>
        <taxon>Pterygota</taxon>
        <taxon>Neoptera</taxon>
        <taxon>Endopterygota</taxon>
        <taxon>Coleoptera</taxon>
        <taxon>Polyphaga</taxon>
        <taxon>Cucujiformia</taxon>
        <taxon>Chrysomeloidea</taxon>
        <taxon>Chrysomelidae</taxon>
        <taxon>Chrysomelinae</taxon>
        <taxon>Chrysomelini</taxon>
        <taxon>Phaedon</taxon>
    </lineage>
</organism>
<proteinExistence type="predicted"/>
<sequence length="358" mass="36359">MSEQYFGSNNIAGDLFIEACLVKMTLANFLVSMNVRLVPISYGSRNPQRQIARSSPCVMATDLTIYRPSVDKVGFQPPYGGLDNGMAYALSPAGPAYLGAGASPTQAPAAEPFAAADSPYFPFNAAARGPGSRLSPAKAKVVVRTKEEPAGGAGSGAAGTTLDGQWGGVYGSDEFAHESPRYTSPGAGAGYYIGPEGGGGGPSPAGGEWPPHAYPYQTYEAYGLIPEVEPGQGLPPMSSLRPGGTPTTTTANAAAATMLGAPPFVAAGHQDGVAVNKGLAGIYPAAEQASASSYSSAPSTPVSSPPPIAPTGWLTNHSTPHSPHYTQAVTVNNTVAPQGLHMVSTGALPVDYVASGCE</sequence>
<dbReference type="EMBL" id="OU896707">
    <property type="protein sequence ID" value="CAG9813325.1"/>
    <property type="molecule type" value="Genomic_DNA"/>
</dbReference>
<feature type="region of interest" description="Disordered" evidence="1">
    <location>
        <begin position="293"/>
        <end position="321"/>
    </location>
</feature>
<keyword evidence="3" id="KW-1185">Reference proteome</keyword>
<dbReference type="Proteomes" id="UP001153737">
    <property type="component" value="Chromosome 1"/>
</dbReference>